<keyword evidence="1" id="KW-0227">DNA damage</keyword>
<accession>A0A0N0XM97</accession>
<feature type="region of interest" description="Disordered" evidence="2">
    <location>
        <begin position="349"/>
        <end position="368"/>
    </location>
</feature>
<name>A0A0N0XM97_9NEIS</name>
<organism evidence="3 4">
    <name type="scientific">Amantichitinum ursilacus</name>
    <dbReference type="NCBI Taxonomy" id="857265"/>
    <lineage>
        <taxon>Bacteria</taxon>
        <taxon>Pseudomonadati</taxon>
        <taxon>Pseudomonadota</taxon>
        <taxon>Betaproteobacteria</taxon>
        <taxon>Neisseriales</taxon>
        <taxon>Chitinibacteraceae</taxon>
        <taxon>Amantichitinum</taxon>
    </lineage>
</organism>
<dbReference type="PANTHER" id="PTHR35369:SF2">
    <property type="entry name" value="BLR3025 PROTEIN"/>
    <property type="match status" value="1"/>
</dbReference>
<dbReference type="AlphaFoldDB" id="A0A0N0XM97"/>
<dbReference type="InterPro" id="IPR043502">
    <property type="entry name" value="DNA/RNA_pol_sf"/>
</dbReference>
<dbReference type="PANTHER" id="PTHR35369">
    <property type="entry name" value="BLR3025 PROTEIN-RELATED"/>
    <property type="match status" value="1"/>
</dbReference>
<proteinExistence type="predicted"/>
<dbReference type="CDD" id="cd03468">
    <property type="entry name" value="PolY_like"/>
    <property type="match status" value="1"/>
</dbReference>
<dbReference type="EMBL" id="LAQT01000002">
    <property type="protein sequence ID" value="KPC54828.1"/>
    <property type="molecule type" value="Genomic_DNA"/>
</dbReference>
<gene>
    <name evidence="3" type="ORF">WG78_04625</name>
</gene>
<reference evidence="3 4" key="1">
    <citation type="submission" date="2015-07" db="EMBL/GenBank/DDBJ databases">
        <title>Draft genome sequence of the Amantichitinum ursilacus IGB-41, a new chitin-degrading bacterium.</title>
        <authorList>
            <person name="Kirstahler P."/>
            <person name="Guenther M."/>
            <person name="Grumaz C."/>
            <person name="Rupp S."/>
            <person name="Zibek S."/>
            <person name="Sohn K."/>
        </authorList>
    </citation>
    <scope>NUCLEOTIDE SEQUENCE [LARGE SCALE GENOMIC DNA]</scope>
    <source>
        <strain evidence="3 4">IGB-41</strain>
    </source>
</reference>
<sequence>MLVDELAASLGLKAGMKLSAALALVNELDVQPRQPAAEAQRLTLLASWALQFTPTVVIDGEHGLLLEIGGCLRYFGGLTTLQHKVADGLVAQGIVAHIACAPTPLAASWRAACGLKKPVADIAQLAFALAGLPLDVLPVPTATLDGLEQLGLKNLGQVYGLPRKGLAKRFGPQLPQVLDQAAGILADPRESFVAPDRFEHSIDLDYPVETVPVFIHVAQWLFDELELFLSGRGLGVQQVTFRLRHEDIPPTELQVRFGRPGRRAKEFMLVLQEKVERYELAAAAPGITLIAEQLHALHGMPLGLFGHEAGDANFQLLLARLRARLGDDAVQGVRTVPEHRPERAWVACEPGEASKPSPPSARPQGPRPGWLLPQPHALAWRNEQLWHGEALQCEGRPERIETGWWDGESVARDYYIARGVSGRHYWVFQDRSTQAWWLHGLFA</sequence>
<dbReference type="InterPro" id="IPR050356">
    <property type="entry name" value="SulA_CellDiv_inhibitor"/>
</dbReference>
<evidence type="ECO:0000313" key="4">
    <source>
        <dbReference type="Proteomes" id="UP000037939"/>
    </source>
</evidence>
<dbReference type="GO" id="GO:0006281">
    <property type="term" value="P:DNA repair"/>
    <property type="evidence" value="ECO:0007669"/>
    <property type="project" value="TreeGrafter"/>
</dbReference>
<evidence type="ECO:0000256" key="1">
    <source>
        <dbReference type="ARBA" id="ARBA00022763"/>
    </source>
</evidence>
<evidence type="ECO:0008006" key="5">
    <source>
        <dbReference type="Google" id="ProtNLM"/>
    </source>
</evidence>
<comment type="caution">
    <text evidence="3">The sequence shown here is derived from an EMBL/GenBank/DDBJ whole genome shotgun (WGS) entry which is preliminary data.</text>
</comment>
<dbReference type="Proteomes" id="UP000037939">
    <property type="component" value="Unassembled WGS sequence"/>
</dbReference>
<evidence type="ECO:0000313" key="3">
    <source>
        <dbReference type="EMBL" id="KPC54828.1"/>
    </source>
</evidence>
<dbReference type="STRING" id="857265.WG78_04625"/>
<keyword evidence="4" id="KW-1185">Reference proteome</keyword>
<protein>
    <recommendedName>
        <fullName evidence="5">DNA polymerase IV</fullName>
    </recommendedName>
</protein>
<evidence type="ECO:0000256" key="2">
    <source>
        <dbReference type="SAM" id="MobiDB-lite"/>
    </source>
</evidence>
<dbReference type="SUPFAM" id="SSF56672">
    <property type="entry name" value="DNA/RNA polymerases"/>
    <property type="match status" value="1"/>
</dbReference>